<dbReference type="Pfam" id="PF07804">
    <property type="entry name" value="HipA_C"/>
    <property type="match status" value="1"/>
</dbReference>
<evidence type="ECO:0000256" key="1">
    <source>
        <dbReference type="ARBA" id="ARBA00010164"/>
    </source>
</evidence>
<dbReference type="PANTHER" id="PTHR37419:SF1">
    <property type="entry name" value="SERINE_THREONINE-PROTEIN KINASE TOXIN HIPA"/>
    <property type="match status" value="1"/>
</dbReference>
<name>A0A7H0K0L3_9CORY</name>
<comment type="similarity">
    <text evidence="1">Belongs to the HipA Ser/Thr kinase family.</text>
</comment>
<evidence type="ECO:0000259" key="4">
    <source>
        <dbReference type="Pfam" id="PF07804"/>
    </source>
</evidence>
<dbReference type="RefSeq" id="WP_171194468.1">
    <property type="nucleotide sequence ID" value="NZ_CP061032.1"/>
</dbReference>
<dbReference type="KEGG" id="cluj:IAU68_03440"/>
<dbReference type="EMBL" id="CP061032">
    <property type="protein sequence ID" value="QNP90829.1"/>
    <property type="molecule type" value="Genomic_DNA"/>
</dbReference>
<dbReference type="EMBL" id="JACMYE010000007">
    <property type="protein sequence ID" value="MBC3179427.1"/>
    <property type="molecule type" value="Genomic_DNA"/>
</dbReference>
<feature type="domain" description="HipA N-terminal subdomain 1" evidence="5">
    <location>
        <begin position="4"/>
        <end position="99"/>
    </location>
</feature>
<dbReference type="GO" id="GO:0005829">
    <property type="term" value="C:cytosol"/>
    <property type="evidence" value="ECO:0007669"/>
    <property type="project" value="TreeGrafter"/>
</dbReference>
<dbReference type="InterPro" id="IPR012893">
    <property type="entry name" value="HipA-like_C"/>
</dbReference>
<dbReference type="Pfam" id="PF13657">
    <property type="entry name" value="Couple_hipA"/>
    <property type="match status" value="1"/>
</dbReference>
<dbReference type="InterPro" id="IPR052028">
    <property type="entry name" value="HipA_Ser/Thr_kinase"/>
</dbReference>
<evidence type="ECO:0000256" key="2">
    <source>
        <dbReference type="ARBA" id="ARBA00022679"/>
    </source>
</evidence>
<gene>
    <name evidence="6" type="ORF">H7348_08950</name>
    <name evidence="7" type="ORF">IAU68_03440</name>
</gene>
<dbReference type="InterPro" id="IPR017508">
    <property type="entry name" value="HipA_N1"/>
</dbReference>
<keyword evidence="3" id="KW-0418">Kinase</keyword>
<reference evidence="8 9" key="1">
    <citation type="submission" date="2020-08" db="EMBL/GenBank/DDBJ databases">
        <title>novel species in genus Corynebacterium.</title>
        <authorList>
            <person name="Zhang G."/>
        </authorList>
    </citation>
    <scope>NUCLEOTIDE SEQUENCE [LARGE SCALE GENOMIC DNA]</scope>
    <source>
        <strain evidence="8 9">zg-917</strain>
        <strain evidence="7">Zg-917</strain>
    </source>
</reference>
<dbReference type="AlphaFoldDB" id="A0A7H0K0L3"/>
<dbReference type="GO" id="GO:0004674">
    <property type="term" value="F:protein serine/threonine kinase activity"/>
    <property type="evidence" value="ECO:0007669"/>
    <property type="project" value="TreeGrafter"/>
</dbReference>
<accession>A0A7H0K0L3</accession>
<protein>
    <submittedName>
        <fullName evidence="7">HipA domain-containing protein</fullName>
    </submittedName>
</protein>
<keyword evidence="9" id="KW-1185">Reference proteome</keyword>
<feature type="domain" description="HipA-like C-terminal" evidence="4">
    <location>
        <begin position="135"/>
        <end position="343"/>
    </location>
</feature>
<evidence type="ECO:0000313" key="8">
    <source>
        <dbReference type="Proteomes" id="UP000516235"/>
    </source>
</evidence>
<dbReference type="PANTHER" id="PTHR37419">
    <property type="entry name" value="SERINE/THREONINE-PROTEIN KINASE TOXIN HIPA"/>
    <property type="match status" value="1"/>
</dbReference>
<keyword evidence="2" id="KW-0808">Transferase</keyword>
<evidence type="ECO:0000313" key="6">
    <source>
        <dbReference type="EMBL" id="MBC3179427.1"/>
    </source>
</evidence>
<sequence length="383" mass="41554">MIAADVYLKGELVGYIHKTEQGTVEFSYLETATSPVATTLPLHGGPYVGAAGALPPFFTNLLPEGRRLSALKRRVKASLDDDLSLLLAVGSDTIGDVQVVPHGKEPDRSPAMINLDSELDFTSALTDAGIVDPVAVPGVQDKASARTIAAPVAGAGSEFILKVSPPEYPWLVENEAACFQIARSAGFPLTETRLLHDVHGRSGLLVTRFDRQGKQRFHVEDAAQVMGLYPGSKCDPAMEDVAASMMKVSTAPVLTARSLAFQVALAWLTGNGDLHAKNFSLIWRNGVVEPAPIYDIPSTIPYGDTTMALSVQGRKDNISAKMFKAFCEEMGLPSRAAERVMELALSTTDGAVERILDATQFDPRRVRDLRRILERRRRLWLGQ</sequence>
<evidence type="ECO:0000313" key="7">
    <source>
        <dbReference type="EMBL" id="QNP90829.1"/>
    </source>
</evidence>
<evidence type="ECO:0000313" key="9">
    <source>
        <dbReference type="Proteomes" id="UP000642876"/>
    </source>
</evidence>
<evidence type="ECO:0000256" key="3">
    <source>
        <dbReference type="ARBA" id="ARBA00022777"/>
    </source>
</evidence>
<dbReference type="NCBIfam" id="TIGR03071">
    <property type="entry name" value="couple_hipA"/>
    <property type="match status" value="1"/>
</dbReference>
<organism evidence="7 8">
    <name type="scientific">Corynebacterium lujinxingii</name>
    <dbReference type="NCBI Taxonomy" id="2763010"/>
    <lineage>
        <taxon>Bacteria</taxon>
        <taxon>Bacillati</taxon>
        <taxon>Actinomycetota</taxon>
        <taxon>Actinomycetes</taxon>
        <taxon>Mycobacteriales</taxon>
        <taxon>Corynebacteriaceae</taxon>
        <taxon>Corynebacterium</taxon>
    </lineage>
</organism>
<evidence type="ECO:0000259" key="5">
    <source>
        <dbReference type="Pfam" id="PF13657"/>
    </source>
</evidence>
<dbReference type="Proteomes" id="UP000516235">
    <property type="component" value="Chromosome"/>
</dbReference>
<dbReference type="Proteomes" id="UP000642876">
    <property type="component" value="Unassembled WGS sequence"/>
</dbReference>
<proteinExistence type="inferred from homology"/>